<gene>
    <name evidence="2" type="ORF">SAMN05216167_103406</name>
</gene>
<dbReference type="GO" id="GO:0016740">
    <property type="term" value="F:transferase activity"/>
    <property type="evidence" value="ECO:0007669"/>
    <property type="project" value="UniProtKB-KW"/>
</dbReference>
<reference evidence="2 3" key="1">
    <citation type="submission" date="2016-10" db="EMBL/GenBank/DDBJ databases">
        <authorList>
            <person name="de Groot N.N."/>
        </authorList>
    </citation>
    <scope>NUCLEOTIDE SEQUENCE [LARGE SCALE GENOMIC DNA]</scope>
    <source>
        <strain evidence="2 3">DSM 26130</strain>
    </source>
</reference>
<dbReference type="InterPro" id="IPR001173">
    <property type="entry name" value="Glyco_trans_2-like"/>
</dbReference>
<protein>
    <submittedName>
        <fullName evidence="2">Glycosyltransferase involved in cell wall bisynthesis</fullName>
    </submittedName>
</protein>
<evidence type="ECO:0000313" key="3">
    <source>
        <dbReference type="Proteomes" id="UP000198598"/>
    </source>
</evidence>
<dbReference type="Gene3D" id="3.90.550.10">
    <property type="entry name" value="Spore Coat Polysaccharide Biosynthesis Protein SpsA, Chain A"/>
    <property type="match status" value="1"/>
</dbReference>
<evidence type="ECO:0000259" key="1">
    <source>
        <dbReference type="Pfam" id="PF00535"/>
    </source>
</evidence>
<name>A0A1I1PS12_9BACT</name>
<dbReference type="AlphaFoldDB" id="A0A1I1PS12"/>
<keyword evidence="2" id="KW-0808">Transferase</keyword>
<dbReference type="Proteomes" id="UP000198598">
    <property type="component" value="Unassembled WGS sequence"/>
</dbReference>
<sequence length="261" mass="31219">MQQNYHFPEVTLLITHYNRSSSLENLLRSYQRLKCQFGDIVVSDDSSADVHIDYLKKLQKEFPFRLITTSVNKGLGNNINKGQDAVTTPYTLYVQEDFEPAPEFPDRLAESVSLIKERPDLDIIRFYAYLRYPYLKPFNNYFSEMYFPAWATNYNKLHYYSDHPHLRRSSFFERFGRYVEGIKSDQTEYRMCVSFIQNKGKGLFYNDYQNLFYQKNSEAEPSTVSRQNWSTSTNPALSFIRFFYRQIKFNYDIYGKRLRKI</sequence>
<keyword evidence="3" id="KW-1185">Reference proteome</keyword>
<dbReference type="SUPFAM" id="SSF53448">
    <property type="entry name" value="Nucleotide-diphospho-sugar transferases"/>
    <property type="match status" value="1"/>
</dbReference>
<evidence type="ECO:0000313" key="2">
    <source>
        <dbReference type="EMBL" id="SFD12477.1"/>
    </source>
</evidence>
<dbReference type="OrthoDB" id="744361at2"/>
<dbReference type="Pfam" id="PF00535">
    <property type="entry name" value="Glycos_transf_2"/>
    <property type="match status" value="1"/>
</dbReference>
<dbReference type="CDD" id="cd00761">
    <property type="entry name" value="Glyco_tranf_GTA_type"/>
    <property type="match status" value="1"/>
</dbReference>
<dbReference type="STRING" id="662367.SAMN05216167_103406"/>
<accession>A0A1I1PS12</accession>
<dbReference type="InterPro" id="IPR029044">
    <property type="entry name" value="Nucleotide-diphossugar_trans"/>
</dbReference>
<organism evidence="2 3">
    <name type="scientific">Spirosoma endophyticum</name>
    <dbReference type="NCBI Taxonomy" id="662367"/>
    <lineage>
        <taxon>Bacteria</taxon>
        <taxon>Pseudomonadati</taxon>
        <taxon>Bacteroidota</taxon>
        <taxon>Cytophagia</taxon>
        <taxon>Cytophagales</taxon>
        <taxon>Cytophagaceae</taxon>
        <taxon>Spirosoma</taxon>
    </lineage>
</organism>
<feature type="domain" description="Glycosyltransferase 2-like" evidence="1">
    <location>
        <begin position="12"/>
        <end position="173"/>
    </location>
</feature>
<proteinExistence type="predicted"/>
<dbReference type="EMBL" id="FOLQ01000003">
    <property type="protein sequence ID" value="SFD12477.1"/>
    <property type="molecule type" value="Genomic_DNA"/>
</dbReference>
<dbReference type="RefSeq" id="WP_093825900.1">
    <property type="nucleotide sequence ID" value="NZ_FOLQ01000003.1"/>
</dbReference>